<sequence>MDRVRTEDIRIAVSRNITIVDRIEEKRLTWYGHVQRMERHRLPRQILQWIPWRRKKRGRPGRSWMDRVCNKRSSHKIMYDTRAVAFSNSVVDDRVYGR</sequence>
<protein>
    <submittedName>
        <fullName evidence="1">Uncharacterized protein</fullName>
    </submittedName>
</protein>
<organism evidence="1 2">
    <name type="scientific">Periplaneta americana</name>
    <name type="common">American cockroach</name>
    <name type="synonym">Blatta americana</name>
    <dbReference type="NCBI Taxonomy" id="6978"/>
    <lineage>
        <taxon>Eukaryota</taxon>
        <taxon>Metazoa</taxon>
        <taxon>Ecdysozoa</taxon>
        <taxon>Arthropoda</taxon>
        <taxon>Hexapoda</taxon>
        <taxon>Insecta</taxon>
        <taxon>Pterygota</taxon>
        <taxon>Neoptera</taxon>
        <taxon>Polyneoptera</taxon>
        <taxon>Dictyoptera</taxon>
        <taxon>Blattodea</taxon>
        <taxon>Blattoidea</taxon>
        <taxon>Blattidae</taxon>
        <taxon>Blattinae</taxon>
        <taxon>Periplaneta</taxon>
    </lineage>
</organism>
<dbReference type="EMBL" id="JAJSOF020000021">
    <property type="protein sequence ID" value="KAJ4437112.1"/>
    <property type="molecule type" value="Genomic_DNA"/>
</dbReference>
<comment type="caution">
    <text evidence="1">The sequence shown here is derived from an EMBL/GenBank/DDBJ whole genome shotgun (WGS) entry which is preliminary data.</text>
</comment>
<dbReference type="Proteomes" id="UP001148838">
    <property type="component" value="Unassembled WGS sequence"/>
</dbReference>
<reference evidence="1 2" key="1">
    <citation type="journal article" date="2022" name="Allergy">
        <title>Genome assembly and annotation of Periplaneta americana reveal a comprehensive cockroach allergen profile.</title>
        <authorList>
            <person name="Wang L."/>
            <person name="Xiong Q."/>
            <person name="Saelim N."/>
            <person name="Wang L."/>
            <person name="Nong W."/>
            <person name="Wan A.T."/>
            <person name="Shi M."/>
            <person name="Liu X."/>
            <person name="Cao Q."/>
            <person name="Hui J.H.L."/>
            <person name="Sookrung N."/>
            <person name="Leung T.F."/>
            <person name="Tungtrongchitr A."/>
            <person name="Tsui S.K.W."/>
        </authorList>
    </citation>
    <scope>NUCLEOTIDE SEQUENCE [LARGE SCALE GENOMIC DNA]</scope>
    <source>
        <strain evidence="1">PWHHKU_190912</strain>
    </source>
</reference>
<evidence type="ECO:0000313" key="1">
    <source>
        <dbReference type="EMBL" id="KAJ4437112.1"/>
    </source>
</evidence>
<gene>
    <name evidence="1" type="ORF">ANN_17247</name>
</gene>
<accession>A0ABQ8SSE9</accession>
<evidence type="ECO:0000313" key="2">
    <source>
        <dbReference type="Proteomes" id="UP001148838"/>
    </source>
</evidence>
<keyword evidence="2" id="KW-1185">Reference proteome</keyword>
<name>A0ABQ8SSE9_PERAM</name>
<proteinExistence type="predicted"/>